<proteinExistence type="predicted"/>
<sequence length="531" mass="58528">MIMFMPTYLLDKFGWYTDKLGICLYVRWPLTIDKLQLLNDMIKENNTITIFHGVEQLVVVDDTTASEGDKSSDDNIDEPSDGTKDEGQSNDENRMPINQSQRSENDPAESSPKHESNEGGSPFSGGGATSDLGNLGEGSSFPRIGAGVAGQASNTSVNNGEGGDDVGLSRPEEIDSTQPMNENWRLLRSFCEFFCCCPKNSRHGLHVPSSAGDNPTAQFIETMRTSLPPILSNTPNETVIFSIMSPDSSNEKADAAGIHASTEESDIHSNSMQNIMNHNTSSAGDQPIAQYNERMTASLTPILSNTPNETVISSITSPDSSSERAADAEIYALTGESGTHSNSMQNIVNHNRDTNASHSINANGCVNHNPNYTIINNCPQGASVSEMPKAPKFIVTVCTVSTAKLEDRGQEFTIDFTLKIATTKWSHKFELSKIALSGGKQHLIKNRRYFFKNFRIEIVPCNDRISCTDAEPISKITNHWDIAQTGDSRGIIWCHRVDQPVMKARILRHQIETHMAEYKWGCFKTEPTEYF</sequence>
<feature type="non-terminal residue" evidence="2">
    <location>
        <position position="531"/>
    </location>
</feature>
<dbReference type="EMBL" id="RBNJ01000455">
    <property type="protein sequence ID" value="RUS34499.1"/>
    <property type="molecule type" value="Genomic_DNA"/>
</dbReference>
<feature type="compositionally biased region" description="Basic and acidic residues" evidence="1">
    <location>
        <begin position="81"/>
        <end position="94"/>
    </location>
</feature>
<keyword evidence="3" id="KW-1185">Reference proteome</keyword>
<gene>
    <name evidence="2" type="ORF">BC938DRAFT_480111</name>
</gene>
<dbReference type="Proteomes" id="UP000274822">
    <property type="component" value="Unassembled WGS sequence"/>
</dbReference>
<feature type="region of interest" description="Disordered" evidence="1">
    <location>
        <begin position="64"/>
        <end position="177"/>
    </location>
</feature>
<evidence type="ECO:0000313" key="2">
    <source>
        <dbReference type="EMBL" id="RUS34499.1"/>
    </source>
</evidence>
<evidence type="ECO:0000313" key="3">
    <source>
        <dbReference type="Proteomes" id="UP000274822"/>
    </source>
</evidence>
<reference evidence="2 3" key="1">
    <citation type="journal article" date="2018" name="New Phytol.">
        <title>Phylogenomics of Endogonaceae and evolution of mycorrhizas within Mucoromycota.</title>
        <authorList>
            <person name="Chang Y."/>
            <person name="Desiro A."/>
            <person name="Na H."/>
            <person name="Sandor L."/>
            <person name="Lipzen A."/>
            <person name="Clum A."/>
            <person name="Barry K."/>
            <person name="Grigoriev I.V."/>
            <person name="Martin F.M."/>
            <person name="Stajich J.E."/>
            <person name="Smith M.E."/>
            <person name="Bonito G."/>
            <person name="Spatafora J.W."/>
        </authorList>
    </citation>
    <scope>NUCLEOTIDE SEQUENCE [LARGE SCALE GENOMIC DNA]</scope>
    <source>
        <strain evidence="2 3">AD002</strain>
    </source>
</reference>
<name>A0A433QXH4_9FUNG</name>
<comment type="caution">
    <text evidence="2">The sequence shown here is derived from an EMBL/GenBank/DDBJ whole genome shotgun (WGS) entry which is preliminary data.</text>
</comment>
<accession>A0A433QXH4</accession>
<organism evidence="2 3">
    <name type="scientific">Jimgerdemannia flammicorona</name>
    <dbReference type="NCBI Taxonomy" id="994334"/>
    <lineage>
        <taxon>Eukaryota</taxon>
        <taxon>Fungi</taxon>
        <taxon>Fungi incertae sedis</taxon>
        <taxon>Mucoromycota</taxon>
        <taxon>Mucoromycotina</taxon>
        <taxon>Endogonomycetes</taxon>
        <taxon>Endogonales</taxon>
        <taxon>Endogonaceae</taxon>
        <taxon>Jimgerdemannia</taxon>
    </lineage>
</organism>
<feature type="region of interest" description="Disordered" evidence="1">
    <location>
        <begin position="247"/>
        <end position="267"/>
    </location>
</feature>
<evidence type="ECO:0000256" key="1">
    <source>
        <dbReference type="SAM" id="MobiDB-lite"/>
    </source>
</evidence>
<protein>
    <submittedName>
        <fullName evidence="2">Uncharacterized protein</fullName>
    </submittedName>
</protein>
<dbReference type="AlphaFoldDB" id="A0A433QXH4"/>